<keyword evidence="2 4" id="KW-0689">Ribosomal protein</keyword>
<organism evidence="6 7">
    <name type="scientific">Batrachochytrium salamandrivorans</name>
    <dbReference type="NCBI Taxonomy" id="1357716"/>
    <lineage>
        <taxon>Eukaryota</taxon>
        <taxon>Fungi</taxon>
        <taxon>Fungi incertae sedis</taxon>
        <taxon>Chytridiomycota</taxon>
        <taxon>Chytridiomycota incertae sedis</taxon>
        <taxon>Chytridiomycetes</taxon>
        <taxon>Rhizophydiales</taxon>
        <taxon>Rhizophydiales incertae sedis</taxon>
        <taxon>Batrachochytrium</taxon>
    </lineage>
</organism>
<keyword evidence="3 4" id="KW-0687">Ribonucleoprotein</keyword>
<dbReference type="EMBL" id="JAFCIX010000030">
    <property type="protein sequence ID" value="KAH6600630.1"/>
    <property type="molecule type" value="Genomic_DNA"/>
</dbReference>
<dbReference type="PANTHER" id="PTHR11655:SF14">
    <property type="entry name" value="LARGE RIBOSOMAL SUBUNIT PROTEIN UL6M"/>
    <property type="match status" value="1"/>
</dbReference>
<gene>
    <name evidence="6" type="ORF">BASA50_002197</name>
</gene>
<evidence type="ECO:0000256" key="2">
    <source>
        <dbReference type="ARBA" id="ARBA00022980"/>
    </source>
</evidence>
<dbReference type="PRINTS" id="PR00059">
    <property type="entry name" value="RIBOSOMALL6"/>
</dbReference>
<evidence type="ECO:0000313" key="6">
    <source>
        <dbReference type="EMBL" id="KAH6600630.1"/>
    </source>
</evidence>
<dbReference type="InterPro" id="IPR000702">
    <property type="entry name" value="Ribosomal_uL6-like"/>
</dbReference>
<comment type="caution">
    <text evidence="6">The sequence shown here is derived from an EMBL/GenBank/DDBJ whole genome shotgun (WGS) entry which is preliminary data.</text>
</comment>
<dbReference type="Gene3D" id="3.90.930.12">
    <property type="entry name" value="Ribosomal protein L6, alpha-beta domain"/>
    <property type="match status" value="2"/>
</dbReference>
<name>A0ABQ8FM62_9FUNG</name>
<comment type="similarity">
    <text evidence="1 4">Belongs to the universal ribosomal protein uL6 family.</text>
</comment>
<proteinExistence type="inferred from homology"/>
<dbReference type="SUPFAM" id="SSF56053">
    <property type="entry name" value="Ribosomal protein L6"/>
    <property type="match status" value="3"/>
</dbReference>
<reference evidence="6 7" key="1">
    <citation type="submission" date="2021-02" db="EMBL/GenBank/DDBJ databases">
        <title>Variation within the Batrachochytrium salamandrivorans European outbreak.</title>
        <authorList>
            <person name="Kelly M."/>
            <person name="Pasmans F."/>
            <person name="Shea T.P."/>
            <person name="Munoz J.F."/>
            <person name="Carranza S."/>
            <person name="Cuomo C.A."/>
            <person name="Martel A."/>
        </authorList>
    </citation>
    <scope>NUCLEOTIDE SEQUENCE [LARGE SCALE GENOMIC DNA]</scope>
    <source>
        <strain evidence="6 7">AMFP18/2</strain>
    </source>
</reference>
<dbReference type="InterPro" id="IPR020040">
    <property type="entry name" value="Ribosomal_uL6_a/b-dom"/>
</dbReference>
<keyword evidence="7" id="KW-1185">Reference proteome</keyword>
<evidence type="ECO:0000259" key="5">
    <source>
        <dbReference type="Pfam" id="PF00347"/>
    </source>
</evidence>
<dbReference type="InterPro" id="IPR036789">
    <property type="entry name" value="Ribosomal_uL6-like_a/b-dom_sf"/>
</dbReference>
<sequence length="285" mass="30833">MLLSRRRLLPLPTGLLHFPFRAGFHSTAITASKLGAKPIKCPAEVTVQIDPYRPTPSFPDCITKVTIKGPKGQLSMPVKPFVTLTLPAPVLPADAATTTTITQAIQTAPAGSTSTPTNPSNGMPLDDDSLYDNLKNKGISRTISVSIASQLDKKQKAMWGTTRALINNMITGVTEGYMVPIRLVGVGYRAQVDSIPAADASPLDPSNQKQLVVRLGFPNPLIFPIPVGIDVSVPAPQRIILQGIDRHLLTSFAANVRKWRKPEPYNQKGVFVGDETIKKKDGKKR</sequence>
<dbReference type="Pfam" id="PF00347">
    <property type="entry name" value="Ribosomal_L6"/>
    <property type="match status" value="2"/>
</dbReference>
<evidence type="ECO:0000256" key="4">
    <source>
        <dbReference type="RuleBase" id="RU003869"/>
    </source>
</evidence>
<feature type="domain" description="Large ribosomal subunit protein uL6 alpha-beta" evidence="5">
    <location>
        <begin position="185"/>
        <end position="270"/>
    </location>
</feature>
<accession>A0ABQ8FM62</accession>
<evidence type="ECO:0000256" key="3">
    <source>
        <dbReference type="ARBA" id="ARBA00023274"/>
    </source>
</evidence>
<evidence type="ECO:0000313" key="7">
    <source>
        <dbReference type="Proteomes" id="UP001648503"/>
    </source>
</evidence>
<dbReference type="PANTHER" id="PTHR11655">
    <property type="entry name" value="60S/50S RIBOSOMAL PROTEIN L6/L9"/>
    <property type="match status" value="1"/>
</dbReference>
<dbReference type="InterPro" id="IPR019906">
    <property type="entry name" value="Ribosomal_uL6_bac-type"/>
</dbReference>
<feature type="domain" description="Large ribosomal subunit protein uL6 alpha-beta" evidence="5">
    <location>
        <begin position="152"/>
        <end position="176"/>
    </location>
</feature>
<dbReference type="Proteomes" id="UP001648503">
    <property type="component" value="Unassembled WGS sequence"/>
</dbReference>
<protein>
    <recommendedName>
        <fullName evidence="5">Large ribosomal subunit protein uL6 alpha-beta domain-containing protein</fullName>
    </recommendedName>
</protein>
<evidence type="ECO:0000256" key="1">
    <source>
        <dbReference type="ARBA" id="ARBA00009356"/>
    </source>
</evidence>